<dbReference type="RefSeq" id="XP_066655001.1">
    <property type="nucleotide sequence ID" value="XM_066804008.1"/>
</dbReference>
<evidence type="ECO:0000259" key="2">
    <source>
        <dbReference type="PROSITE" id="PS50097"/>
    </source>
</evidence>
<keyword evidence="4" id="KW-1185">Reference proteome</keyword>
<reference evidence="3 4" key="1">
    <citation type="submission" date="2024-04" db="EMBL/GenBank/DDBJ databases">
        <title>Phyllosticta paracitricarpa is synonymous to the EU quarantine fungus P. citricarpa based on phylogenomic analyses.</title>
        <authorList>
            <consortium name="Lawrence Berkeley National Laboratory"/>
            <person name="Van ingen-buijs V.A."/>
            <person name="Van westerhoven A.C."/>
            <person name="Haridas S."/>
            <person name="Skiadas P."/>
            <person name="Martin F."/>
            <person name="Groenewald J.Z."/>
            <person name="Crous P.W."/>
            <person name="Seidl M.F."/>
        </authorList>
    </citation>
    <scope>NUCLEOTIDE SEQUENCE [LARGE SCALE GENOMIC DNA]</scope>
    <source>
        <strain evidence="3 4">CPC 17464</strain>
    </source>
</reference>
<dbReference type="PANTHER" id="PTHR47843">
    <property type="entry name" value="BTB DOMAIN-CONTAINING PROTEIN-RELATED"/>
    <property type="match status" value="1"/>
</dbReference>
<protein>
    <recommendedName>
        <fullName evidence="2">BTB domain-containing protein</fullName>
    </recommendedName>
</protein>
<gene>
    <name evidence="3" type="ORF">J3D65DRAFT_695683</name>
</gene>
<feature type="compositionally biased region" description="Basic and acidic residues" evidence="1">
    <location>
        <begin position="276"/>
        <end position="287"/>
    </location>
</feature>
<name>A0ABR1LS87_9PEZI</name>
<evidence type="ECO:0000313" key="3">
    <source>
        <dbReference type="EMBL" id="KAK7536850.1"/>
    </source>
</evidence>
<dbReference type="InterPro" id="IPR011333">
    <property type="entry name" value="SKP1/BTB/POZ_sf"/>
</dbReference>
<proteinExistence type="predicted"/>
<evidence type="ECO:0000313" key="4">
    <source>
        <dbReference type="Proteomes" id="UP001360953"/>
    </source>
</evidence>
<dbReference type="PROSITE" id="PS50097">
    <property type="entry name" value="BTB"/>
    <property type="match status" value="1"/>
</dbReference>
<dbReference type="GeneID" id="92036914"/>
<accession>A0ABR1LS87</accession>
<feature type="domain" description="BTB" evidence="2">
    <location>
        <begin position="30"/>
        <end position="99"/>
    </location>
</feature>
<dbReference type="SUPFAM" id="SSF54695">
    <property type="entry name" value="POZ domain"/>
    <property type="match status" value="1"/>
</dbReference>
<dbReference type="PANTHER" id="PTHR47843:SF5">
    <property type="entry name" value="BTB_POZ DOMAIN PROTEIN"/>
    <property type="match status" value="1"/>
</dbReference>
<organism evidence="3 4">
    <name type="scientific">Phyllosticta citribraziliensis</name>
    <dbReference type="NCBI Taxonomy" id="989973"/>
    <lineage>
        <taxon>Eukaryota</taxon>
        <taxon>Fungi</taxon>
        <taxon>Dikarya</taxon>
        <taxon>Ascomycota</taxon>
        <taxon>Pezizomycotina</taxon>
        <taxon>Dothideomycetes</taxon>
        <taxon>Dothideomycetes incertae sedis</taxon>
        <taxon>Botryosphaeriales</taxon>
        <taxon>Phyllostictaceae</taxon>
        <taxon>Phyllosticta</taxon>
    </lineage>
</organism>
<dbReference type="Pfam" id="PF00651">
    <property type="entry name" value="BTB"/>
    <property type="match status" value="1"/>
</dbReference>
<dbReference type="Gene3D" id="3.30.710.10">
    <property type="entry name" value="Potassium Channel Kv1.1, Chain A"/>
    <property type="match status" value="1"/>
</dbReference>
<feature type="region of interest" description="Disordered" evidence="1">
    <location>
        <begin position="276"/>
        <end position="326"/>
    </location>
</feature>
<dbReference type="InterPro" id="IPR000210">
    <property type="entry name" value="BTB/POZ_dom"/>
</dbReference>
<dbReference type="Proteomes" id="UP001360953">
    <property type="component" value="Unassembled WGS sequence"/>
</dbReference>
<dbReference type="CDD" id="cd18186">
    <property type="entry name" value="BTB_POZ_ZBTB_KLHL-like"/>
    <property type="match status" value="1"/>
</dbReference>
<comment type="caution">
    <text evidence="3">The sequence shown here is derived from an EMBL/GenBank/DDBJ whole genome shotgun (WGS) entry which is preliminary data.</text>
</comment>
<dbReference type="EMBL" id="JBBPEH010000006">
    <property type="protein sequence ID" value="KAK7536850.1"/>
    <property type="molecule type" value="Genomic_DNA"/>
</dbReference>
<sequence length="326" mass="38371">MRYGEDSLRDALFYYIFENNNSMFQAKWNTDLTIRCQGKEFHVHKIIVGMQSAFFEKACDPESPFKEARTGVITLTDDDAFLVRILLVYCYTGDLDRECMEEWCRENDMDGDTWEYIALCTVRIYGLADKFQILSLKKVAQQLFKEYMEHEEWARSDLDFFPDLVREVYRTTPCTDRGLRDLVLYFTSKELHYLIQTKRFRVKMEKIQGFWGELHIYQAETGKRERICPNSECKVISSQSFPNWTVRYNHWFAANSLTCPKCKSLFGMREWNKPLDDDDEKGSYKDSSDDESPSSSNKRKRLEETPELGMSPPAAKTRRLQVCDGI</sequence>
<evidence type="ECO:0000256" key="1">
    <source>
        <dbReference type="SAM" id="MobiDB-lite"/>
    </source>
</evidence>